<dbReference type="AlphaFoldDB" id="A0A5J4SJJ0"/>
<evidence type="ECO:0000313" key="1">
    <source>
        <dbReference type="EMBL" id="KAA6345460.1"/>
    </source>
</evidence>
<accession>A0A5J4SJJ0</accession>
<dbReference type="EMBL" id="SNRY01000169">
    <property type="protein sequence ID" value="KAA6345460.1"/>
    <property type="molecule type" value="Genomic_DNA"/>
</dbReference>
<name>A0A5J4SJJ0_9ZZZZ</name>
<gene>
    <name evidence="1" type="ORF">EZS27_006956</name>
</gene>
<organism evidence="1">
    <name type="scientific">termite gut metagenome</name>
    <dbReference type="NCBI Taxonomy" id="433724"/>
    <lineage>
        <taxon>unclassified sequences</taxon>
        <taxon>metagenomes</taxon>
        <taxon>organismal metagenomes</taxon>
    </lineage>
</organism>
<protein>
    <submittedName>
        <fullName evidence="1">Uncharacterized protein</fullName>
    </submittedName>
</protein>
<proteinExistence type="predicted"/>
<sequence length="72" mass="7901">MTHAIAVTTTHITAINNHVLSFHFTLFFNTRHPHGQRGSCYPSIFNLTYTNTYGVGGADGVETTCDCEIPSL</sequence>
<reference evidence="1" key="1">
    <citation type="submission" date="2019-03" db="EMBL/GenBank/DDBJ databases">
        <title>Single cell metagenomics reveals metabolic interactions within the superorganism composed of flagellate Streblomastix strix and complex community of Bacteroidetes bacteria on its surface.</title>
        <authorList>
            <person name="Treitli S.C."/>
            <person name="Kolisko M."/>
            <person name="Husnik F."/>
            <person name="Keeling P."/>
            <person name="Hampl V."/>
        </authorList>
    </citation>
    <scope>NUCLEOTIDE SEQUENCE</scope>
    <source>
        <strain evidence="1">STM</strain>
    </source>
</reference>
<comment type="caution">
    <text evidence="1">The sequence shown here is derived from an EMBL/GenBank/DDBJ whole genome shotgun (WGS) entry which is preliminary data.</text>
</comment>